<dbReference type="EMBL" id="JAJAUY010000018">
    <property type="protein sequence ID" value="MCB5179234.1"/>
    <property type="molecule type" value="Genomic_DNA"/>
</dbReference>
<organism evidence="2 3">
    <name type="scientific">Streptomyces antimicrobicus</name>
    <dbReference type="NCBI Taxonomy" id="2883108"/>
    <lineage>
        <taxon>Bacteria</taxon>
        <taxon>Bacillati</taxon>
        <taxon>Actinomycetota</taxon>
        <taxon>Actinomycetes</taxon>
        <taxon>Kitasatosporales</taxon>
        <taxon>Streptomycetaceae</taxon>
        <taxon>Streptomyces</taxon>
    </lineage>
</organism>
<comment type="caution">
    <text evidence="2">The sequence shown here is derived from an EMBL/GenBank/DDBJ whole genome shotgun (WGS) entry which is preliminary data.</text>
</comment>
<protein>
    <submittedName>
        <fullName evidence="2">EF-hand domain-containing protein</fullName>
    </submittedName>
</protein>
<evidence type="ECO:0000313" key="2">
    <source>
        <dbReference type="EMBL" id="MCB5179234.1"/>
    </source>
</evidence>
<keyword evidence="3" id="KW-1185">Reference proteome</keyword>
<reference evidence="2 3" key="1">
    <citation type="submission" date="2021-10" db="EMBL/GenBank/DDBJ databases">
        <title>Streptomyces sp. strain SMC 277, a novel streptomycete isolated from soil.</title>
        <authorList>
            <person name="Chanama M."/>
        </authorList>
    </citation>
    <scope>NUCLEOTIDE SEQUENCE [LARGE SCALE GENOMIC DNA]</scope>
    <source>
        <strain evidence="2 3">SMC 277</strain>
    </source>
</reference>
<name>A0ABS8B3Q3_9ACTN</name>
<dbReference type="RefSeq" id="WP_226726045.1">
    <property type="nucleotide sequence ID" value="NZ_JAJAUY010000018.1"/>
</dbReference>
<feature type="domain" description="EF-hand" evidence="1">
    <location>
        <begin position="43"/>
        <end position="78"/>
    </location>
</feature>
<proteinExistence type="predicted"/>
<dbReference type="Proteomes" id="UP001199054">
    <property type="component" value="Unassembled WGS sequence"/>
</dbReference>
<dbReference type="Pfam" id="PF13499">
    <property type="entry name" value="EF-hand_7"/>
    <property type="match status" value="1"/>
</dbReference>
<evidence type="ECO:0000313" key="3">
    <source>
        <dbReference type="Proteomes" id="UP001199054"/>
    </source>
</evidence>
<evidence type="ECO:0000259" key="1">
    <source>
        <dbReference type="PROSITE" id="PS50222"/>
    </source>
</evidence>
<dbReference type="SUPFAM" id="SSF47473">
    <property type="entry name" value="EF-hand"/>
    <property type="match status" value="1"/>
</dbReference>
<dbReference type="SMART" id="SM00054">
    <property type="entry name" value="EFh"/>
    <property type="match status" value="2"/>
</dbReference>
<sequence length="87" mass="9468">MAGEADASAEVRAAFGRFDTDDDWLLDMHEFGRALARLTGRDRSAQEVERLFRVTDVDGDGLVSLPEFEECVRHGPAAPDGDPHGPA</sequence>
<dbReference type="InterPro" id="IPR011992">
    <property type="entry name" value="EF-hand-dom_pair"/>
</dbReference>
<accession>A0ABS8B3Q3</accession>
<dbReference type="Gene3D" id="1.10.238.10">
    <property type="entry name" value="EF-hand"/>
    <property type="match status" value="1"/>
</dbReference>
<feature type="domain" description="EF-hand" evidence="1">
    <location>
        <begin position="6"/>
        <end position="41"/>
    </location>
</feature>
<dbReference type="PROSITE" id="PS00018">
    <property type="entry name" value="EF_HAND_1"/>
    <property type="match status" value="1"/>
</dbReference>
<dbReference type="CDD" id="cd00051">
    <property type="entry name" value="EFh"/>
    <property type="match status" value="1"/>
</dbReference>
<dbReference type="InterPro" id="IPR002048">
    <property type="entry name" value="EF_hand_dom"/>
</dbReference>
<dbReference type="PROSITE" id="PS50222">
    <property type="entry name" value="EF_HAND_2"/>
    <property type="match status" value="2"/>
</dbReference>
<dbReference type="InterPro" id="IPR018247">
    <property type="entry name" value="EF_Hand_1_Ca_BS"/>
</dbReference>
<gene>
    <name evidence="2" type="ORF">LG632_07505</name>
</gene>